<keyword evidence="2" id="KW-0597">Phosphoprotein</keyword>
<feature type="compositionally biased region" description="Acidic residues" evidence="7">
    <location>
        <begin position="1158"/>
        <end position="1168"/>
    </location>
</feature>
<feature type="region of interest" description="Disordered" evidence="7">
    <location>
        <begin position="869"/>
        <end position="911"/>
    </location>
</feature>
<feature type="compositionally biased region" description="Low complexity" evidence="7">
    <location>
        <begin position="1283"/>
        <end position="1296"/>
    </location>
</feature>
<protein>
    <recommendedName>
        <fullName evidence="12">Myb-like domain-containing protein</fullName>
    </recommendedName>
</protein>
<sequence length="2522" mass="280741">MRIHEIIEQCVEYIAYDGTIGSDPIRLIEHLKKVDPSLDNDYFTHLWTLLCDHPSIQVVITNEPILLPGGTNELGTAPLPEGWIPPQGMQANVDISTLYREGLRGRQIAFMLAGQEFRSDKQAVQDKRDAAKKRAIKARGAASKRSKEEAEEEESDGEVKVDPSGAGTLRIVHVDDGQEGDTIEPLPKSDLTRLWEKWGARLRIRCTEDEIYYRLTGSHQKINKITSTVFHVLQIAAMSREKGVTAIDLGPLVGASQGSMHYYMKVLVQLGLCAKIPAILHAAVTNLLVFHRFLDQNYNYRALIGKPLPVAPTDTAGKGSAVDAEERPNEQDSEDEQEDPSNDPTSLDDLGLDFPPLTEADLMAGHVVKQRLLQILDSSKLKNHILGTKNLLEPLGWTDAIVTRHRRSVIRHIDALVHEGTVERVYIGESRKSCIRLSKYNTEPAQAGETAVPVNNGPVESMERDHDLDAIIDSPAYATPLNPDTLNLPLTVTFEHWIIELVVRSNQNSDENARGMTINAIWRNSNYMYKRSIDFAILRFDNAHVPEHIWPYSISSFMETIGKERRLRLFTTAEFQRIMHQEGQEVQGYPAMPQPDTVGDFGDISFKPMYTSETQLVKFLDNGKFLSGETSHKPVKKKSRPFKSSKSQRTRNSNASDEGEGHGNVENEFKYSSSVQVRGRPRKYIHVVEENGKINRRIIGTIYSRDDLPQVLVYLKERNILVTPPDGYSGLGPPPPASEEAIKAGHPPEFYYNFPAKDLAAFSGLTNRKSKAKDKATSKVKGKGKGKTGTKVDDANVEKGTQDKNSKTKEKGKRGKKRSKGSTNGSGAEETTPSNRKSKRQKKEVKYADAADQDLGEADVVIVEVEGVQEQIPSQGPVLASPSAALLRNESTTATHDDPLDGSFPPAPSTLAPLVSPEPDAVTNTIDENVVTNAEFQAPSMAGPSAVPVTDPPSGSAGISVSAKTPARSKSRKVKELAIKETAEIPKRPRQSRKTKAAAVPSEAPLPTSIPLLPSSPRQVDPQHSETSPSTPGSRFFPIDVPDEPFLNMSMEDSIGTVLAELSQSGTRPLPRPDAAAIASNTASANAGPAAVADGSLLKVQTNSKKRKAPLQQTHNETPTKAPKPKKGKTGTPKSSAAETLHAKESQRESLFTFPETPLEEMPFELPEDIVASTKPGEEVSADHANHTGGGPEADSNAPTPTPLGSLGESQTTGKTSPPPGPARADNTPLLSAVMDDCAAMPPPPVFVTPSRPTNRPNSTFTPHSRSATPLREVSAASHSQNTPSRSSRAVSSTPSQEVKQPIRNIRLHQLSNGTPKGGRIDLGSLRKANEIMQVLNLNGGVILDTRLIHEHRDWANKYAGTDHPYAPAIAYGMDRLVIKKTVNTLMNEGRLKETIVTVPTPTGRWVRSNVIYLSDLPHEQLQAYIRQMSNNVSQAITPTSKKDRKEIASLPSTPFTELKRSATKPVGKIVVDATPNRGQGVVDARPFSERRTALLKEIKVIGQLYGWRANRSLRVQVLHRAIVKALASSNCGSVVSSSPRIFAFPLLAEEITAGEWFACCLVLRYNEEVEYWLRDPANRAMKVKDVPKRFRPPGGFGGSNTKQKMNTLLLILMALKIISPVTPVDKDQAEFFGDNSATNGYKTDENIGSSVFYVLHDLVPVYHLASVPPPLLGLLPARTEADLDTLWSTIKRASLELQVDALGRVGGQTKPGFPHTAKISDILEISAEYVKLFTRPKRWREEFDLLPIQKAALDEIFDWQTGQTTLTTLRELEDLAYENALPLPFIQNELKRRAGVAKDRSVRIAERLKEQAVRAQERQQKIQDNVRQKLRERQEEARKSWEEKVAASAAKKGVMFDMPLLVFVSGQTLQNDGMKGIGITDQVIDHWVMIWDQIKLFPTAERERFLEERRRLNIERNRAVRPKTFRTTRKAPKKKQTKANLVGPQKRTRSKRKWNHDDDELMLDAEAIIRARSRDNGYKGRAAMEQLFPGFSSQTFRARFRNITVQPGKQAYFDRLEQAWYEIWISIRGTDELQDDNQDSSIEFDLKNHVKVLREKIDKRPLRLLAASTPIEEKDPAPDLLADPYQIAEEYQWINAPTEQQTFDQVANSLAAEEIRINLIGGRSLLEGNDLDVEIELETREMGILQAALKIIVGTPDSVYDADHGKRLLDNWPNEVYKFAFDDLLNRNIVRKNVSRTSGRGYEYSTEWNALKEGFLPSELKQDSQGLIPKLEREEGIEWPLIGKSGELAALMDMVSNHQVNFDFDVIEFPTVKYERGHYNTRKLDDDAFEFPIQVKRLYPLSSPTIKHVLPDLRSCKPLTPWNAHTKTDAEIKRTLKRVLEAVTAIGSDGITKPELVQALGCSSIHLSQVLSALTAENQQVFWTGYDTARLVLREHWRSWTIIVRPAGEEEDMAVNPRRWCDLSGRLVKDDFDAIAESVKSLIVIRPGITHKMIREKFLLGLDRLELVEVLEHLLDGGKIRRDWSEHDGGDQGERILPPVEATDQKEEDEIGFVPIITGIW</sequence>
<feature type="region of interest" description="Disordered" evidence="7">
    <location>
        <begin position="768"/>
        <end position="857"/>
    </location>
</feature>
<comment type="subcellular location">
    <subcellularLocation>
        <location evidence="1">Nucleus</location>
    </subcellularLocation>
</comment>
<evidence type="ECO:0000256" key="1">
    <source>
        <dbReference type="ARBA" id="ARBA00004123"/>
    </source>
</evidence>
<feature type="compositionally biased region" description="Basic residues" evidence="7">
    <location>
        <begin position="810"/>
        <end position="820"/>
    </location>
</feature>
<keyword evidence="5" id="KW-0539">Nucleus</keyword>
<evidence type="ECO:0000256" key="5">
    <source>
        <dbReference type="ARBA" id="ARBA00023242"/>
    </source>
</evidence>
<evidence type="ECO:0000256" key="6">
    <source>
        <dbReference type="SAM" id="Coils"/>
    </source>
</evidence>
<feature type="compositionally biased region" description="Basic and acidic residues" evidence="7">
    <location>
        <begin position="659"/>
        <end position="669"/>
    </location>
</feature>
<dbReference type="PANTHER" id="PTHR15180">
    <property type="entry name" value="GENERAL TRANSCRIPTION FACTOR 3C POLYPEPTIDE 1"/>
    <property type="match status" value="1"/>
</dbReference>
<dbReference type="InterPro" id="IPR044210">
    <property type="entry name" value="Tfc3-like"/>
</dbReference>
<feature type="compositionally biased region" description="Basic and acidic residues" evidence="7">
    <location>
        <begin position="790"/>
        <end position="809"/>
    </location>
</feature>
<feature type="compositionally biased region" description="Basic and acidic residues" evidence="7">
    <location>
        <begin position="974"/>
        <end position="987"/>
    </location>
</feature>
<dbReference type="InterPro" id="IPR046488">
    <property type="entry name" value="Sfc3/Tfc3_C"/>
</dbReference>
<keyword evidence="3" id="KW-0238">DNA-binding</keyword>
<feature type="compositionally biased region" description="Basic residues" evidence="7">
    <location>
        <begin position="1925"/>
        <end position="1938"/>
    </location>
</feature>
<feature type="domain" description="B-block binding subunit of TFIIIC" evidence="8">
    <location>
        <begin position="229"/>
        <end position="295"/>
    </location>
</feature>
<dbReference type="RefSeq" id="XP_062790625.1">
    <property type="nucleotide sequence ID" value="XM_062934574.1"/>
</dbReference>
<feature type="compositionally biased region" description="Polar residues" evidence="7">
    <location>
        <begin position="1255"/>
        <end position="1268"/>
    </location>
</feature>
<feature type="compositionally biased region" description="Basic and acidic residues" evidence="7">
    <location>
        <begin position="1176"/>
        <end position="1186"/>
    </location>
</feature>
<keyword evidence="6" id="KW-0175">Coiled coil</keyword>
<feature type="region of interest" description="Disordered" evidence="7">
    <location>
        <begin position="630"/>
        <end position="674"/>
    </location>
</feature>
<keyword evidence="4" id="KW-0804">Transcription</keyword>
<dbReference type="EMBL" id="CP141883">
    <property type="protein sequence ID" value="WRT65885.1"/>
    <property type="molecule type" value="Genomic_DNA"/>
</dbReference>
<feature type="coiled-coil region" evidence="6">
    <location>
        <begin position="1799"/>
        <end position="1852"/>
    </location>
</feature>
<dbReference type="InterPro" id="IPR007309">
    <property type="entry name" value="TFIIIC_Bblock-bd"/>
</dbReference>
<feature type="compositionally biased region" description="Low complexity" evidence="7">
    <location>
        <begin position="1075"/>
        <end position="1087"/>
    </location>
</feature>
<feature type="region of interest" description="Disordered" evidence="7">
    <location>
        <begin position="935"/>
        <end position="1304"/>
    </location>
</feature>
<evidence type="ECO:0000256" key="3">
    <source>
        <dbReference type="ARBA" id="ARBA00023125"/>
    </source>
</evidence>
<evidence type="ECO:0000256" key="4">
    <source>
        <dbReference type="ARBA" id="ARBA00023163"/>
    </source>
</evidence>
<evidence type="ECO:0000256" key="2">
    <source>
        <dbReference type="ARBA" id="ARBA00022553"/>
    </source>
</evidence>
<dbReference type="PANTHER" id="PTHR15180:SF1">
    <property type="entry name" value="GENERAL TRANSCRIPTION FACTOR 3C POLYPEPTIDE 1"/>
    <property type="match status" value="1"/>
</dbReference>
<evidence type="ECO:0000259" key="8">
    <source>
        <dbReference type="Pfam" id="PF04182"/>
    </source>
</evidence>
<evidence type="ECO:0000313" key="10">
    <source>
        <dbReference type="EMBL" id="WRT65885.1"/>
    </source>
</evidence>
<evidence type="ECO:0000256" key="7">
    <source>
        <dbReference type="SAM" id="MobiDB-lite"/>
    </source>
</evidence>
<name>A0ABZ1CXJ1_9TREE</name>
<evidence type="ECO:0000313" key="11">
    <source>
        <dbReference type="Proteomes" id="UP001329825"/>
    </source>
</evidence>
<feature type="compositionally biased region" description="Basic residues" evidence="7">
    <location>
        <begin position="768"/>
        <end position="788"/>
    </location>
</feature>
<proteinExistence type="predicted"/>
<feature type="domain" description="Transcription factor tau subunit sfc3/Tfc3 C-terminal" evidence="9">
    <location>
        <begin position="1950"/>
        <end position="2318"/>
    </location>
</feature>
<gene>
    <name evidence="10" type="ORF">IL334_002836</name>
</gene>
<feature type="compositionally biased region" description="Low complexity" evidence="7">
    <location>
        <begin position="1005"/>
        <end position="1017"/>
    </location>
</feature>
<accession>A0ABZ1CXJ1</accession>
<keyword evidence="11" id="KW-1185">Reference proteome</keyword>
<dbReference type="Proteomes" id="UP001329825">
    <property type="component" value="Chromosome 3"/>
</dbReference>
<feature type="compositionally biased region" description="Basic residues" evidence="7">
    <location>
        <begin position="633"/>
        <end position="649"/>
    </location>
</feature>
<feature type="region of interest" description="Disordered" evidence="7">
    <location>
        <begin position="314"/>
        <end position="350"/>
    </location>
</feature>
<feature type="region of interest" description="Disordered" evidence="7">
    <location>
        <begin position="121"/>
        <end position="164"/>
    </location>
</feature>
<feature type="compositionally biased region" description="Acidic residues" evidence="7">
    <location>
        <begin position="331"/>
        <end position="341"/>
    </location>
</feature>
<organism evidence="10 11">
    <name type="scientific">Kwoniella shivajii</name>
    <dbReference type="NCBI Taxonomy" id="564305"/>
    <lineage>
        <taxon>Eukaryota</taxon>
        <taxon>Fungi</taxon>
        <taxon>Dikarya</taxon>
        <taxon>Basidiomycota</taxon>
        <taxon>Agaricomycotina</taxon>
        <taxon>Tremellomycetes</taxon>
        <taxon>Tremellales</taxon>
        <taxon>Cryptococcaceae</taxon>
        <taxon>Kwoniella</taxon>
    </lineage>
</organism>
<evidence type="ECO:0008006" key="12">
    <source>
        <dbReference type="Google" id="ProtNLM"/>
    </source>
</evidence>
<evidence type="ECO:0000259" key="9">
    <source>
        <dbReference type="Pfam" id="PF20222"/>
    </source>
</evidence>
<feature type="region of interest" description="Disordered" evidence="7">
    <location>
        <begin position="1925"/>
        <end position="1955"/>
    </location>
</feature>
<dbReference type="GeneID" id="87954967"/>
<dbReference type="Pfam" id="PF04182">
    <property type="entry name" value="B-block_TFIIIC"/>
    <property type="match status" value="1"/>
</dbReference>
<reference evidence="10 11" key="1">
    <citation type="submission" date="2024-01" db="EMBL/GenBank/DDBJ databases">
        <title>Comparative genomics of Cryptococcus and Kwoniella reveals pathogenesis evolution and contrasting modes of karyotype evolution via chromosome fusion or intercentromeric recombination.</title>
        <authorList>
            <person name="Coelho M.A."/>
            <person name="David-Palma M."/>
            <person name="Shea T."/>
            <person name="Bowers K."/>
            <person name="McGinley-Smith S."/>
            <person name="Mohammad A.W."/>
            <person name="Gnirke A."/>
            <person name="Yurkov A.M."/>
            <person name="Nowrousian M."/>
            <person name="Sun S."/>
            <person name="Cuomo C.A."/>
            <person name="Heitman J."/>
        </authorList>
    </citation>
    <scope>NUCLEOTIDE SEQUENCE [LARGE SCALE GENOMIC DNA]</scope>
    <source>
        <strain evidence="10">CBS 11374</strain>
    </source>
</reference>
<dbReference type="Pfam" id="PF20222">
    <property type="entry name" value="DUF6581"/>
    <property type="match status" value="1"/>
</dbReference>